<organism evidence="3 4">
    <name type="scientific">Shimia sagamensis</name>
    <dbReference type="NCBI Taxonomy" id="1566352"/>
    <lineage>
        <taxon>Bacteria</taxon>
        <taxon>Pseudomonadati</taxon>
        <taxon>Pseudomonadota</taxon>
        <taxon>Alphaproteobacteria</taxon>
        <taxon>Rhodobacterales</taxon>
        <taxon>Roseobacteraceae</taxon>
    </lineage>
</organism>
<evidence type="ECO:0000313" key="3">
    <source>
        <dbReference type="EMBL" id="SMP25499.1"/>
    </source>
</evidence>
<dbReference type="Proteomes" id="UP001157961">
    <property type="component" value="Unassembled WGS sequence"/>
</dbReference>
<feature type="coiled-coil region" evidence="2">
    <location>
        <begin position="26"/>
        <end position="128"/>
    </location>
</feature>
<sequence length="226" mass="24735">MFGTLKTLIVGANARAEEQVRDVYAIELIDQKIREASANLKAAKVALAGLIQRERGEQRQIETLEGRIVDLLARAKQALAEGRDDLAQQAAQAIADLENELAGRQQTQARLEARIMQLRQSVETAHRRIIDLKQGAVTARAIRKEQGIQRSMNRHLAGDSPFEEAEALISRVMGGDDPFEQGEILREIDSGLNHGDIAGRMADAGFGDVSKATGASVMDRLKTQSK</sequence>
<evidence type="ECO:0000313" key="4">
    <source>
        <dbReference type="Proteomes" id="UP001157961"/>
    </source>
</evidence>
<evidence type="ECO:0000256" key="1">
    <source>
        <dbReference type="ARBA" id="ARBA00043985"/>
    </source>
</evidence>
<dbReference type="InterPro" id="IPR007157">
    <property type="entry name" value="PspA_VIPP1"/>
</dbReference>
<dbReference type="Pfam" id="PF04012">
    <property type="entry name" value="PspA_IM30"/>
    <property type="match status" value="1"/>
</dbReference>
<comment type="similarity">
    <text evidence="1">Belongs to the PspA/Vipp/IM30 family.</text>
</comment>
<accession>A0ABY1P571</accession>
<dbReference type="RefSeq" id="WP_283426530.1">
    <property type="nucleotide sequence ID" value="NZ_FXTY01000005.1"/>
</dbReference>
<evidence type="ECO:0000256" key="2">
    <source>
        <dbReference type="SAM" id="Coils"/>
    </source>
</evidence>
<keyword evidence="2" id="KW-0175">Coiled coil</keyword>
<comment type="caution">
    <text evidence="3">The sequence shown here is derived from an EMBL/GenBank/DDBJ whole genome shotgun (WGS) entry which is preliminary data.</text>
</comment>
<name>A0ABY1P571_9RHOB</name>
<reference evidence="3 4" key="1">
    <citation type="submission" date="2017-05" db="EMBL/GenBank/DDBJ databases">
        <authorList>
            <person name="Varghese N."/>
            <person name="Submissions S."/>
        </authorList>
    </citation>
    <scope>NUCLEOTIDE SEQUENCE [LARGE SCALE GENOMIC DNA]</scope>
    <source>
        <strain evidence="3 4">DSM 29734</strain>
    </source>
</reference>
<protein>
    <submittedName>
        <fullName evidence="3">Phage shock protein A (PspA) family protein</fullName>
    </submittedName>
</protein>
<dbReference type="EMBL" id="FXTY01000005">
    <property type="protein sequence ID" value="SMP25499.1"/>
    <property type="molecule type" value="Genomic_DNA"/>
</dbReference>
<gene>
    <name evidence="3" type="ORF">SAMN06265373_105108</name>
</gene>
<keyword evidence="4" id="KW-1185">Reference proteome</keyword>
<proteinExistence type="inferred from homology"/>